<sequence length="136" mass="15056">MSKTPSKLCLAGYGISVQARPPTPTTLLRYLLSGADSRTADMEHENASFLAQHGVVFGNYRLAPYNIKPRAKDLTLLKCIDQCVGVYHCFLCQTKLFFLNGLPCVGRQKPRVLDPETDEPLQSGLGMRGSRSRGRQ</sequence>
<protein>
    <submittedName>
        <fullName evidence="2">Uncharacterized protein</fullName>
    </submittedName>
</protein>
<organism evidence="2 3">
    <name type="scientific">Karstenula rhodostoma CBS 690.94</name>
    <dbReference type="NCBI Taxonomy" id="1392251"/>
    <lineage>
        <taxon>Eukaryota</taxon>
        <taxon>Fungi</taxon>
        <taxon>Dikarya</taxon>
        <taxon>Ascomycota</taxon>
        <taxon>Pezizomycotina</taxon>
        <taxon>Dothideomycetes</taxon>
        <taxon>Pleosporomycetidae</taxon>
        <taxon>Pleosporales</taxon>
        <taxon>Massarineae</taxon>
        <taxon>Didymosphaeriaceae</taxon>
        <taxon>Karstenula</taxon>
    </lineage>
</organism>
<dbReference type="Proteomes" id="UP000799764">
    <property type="component" value="Unassembled WGS sequence"/>
</dbReference>
<dbReference type="AlphaFoldDB" id="A0A9P4PYY2"/>
<proteinExistence type="predicted"/>
<evidence type="ECO:0000256" key="1">
    <source>
        <dbReference type="SAM" id="MobiDB-lite"/>
    </source>
</evidence>
<dbReference type="EMBL" id="MU001492">
    <property type="protein sequence ID" value="KAF2451421.1"/>
    <property type="molecule type" value="Genomic_DNA"/>
</dbReference>
<evidence type="ECO:0000313" key="3">
    <source>
        <dbReference type="Proteomes" id="UP000799764"/>
    </source>
</evidence>
<feature type="region of interest" description="Disordered" evidence="1">
    <location>
        <begin position="113"/>
        <end position="136"/>
    </location>
</feature>
<name>A0A9P4PYY2_9PLEO</name>
<evidence type="ECO:0000313" key="2">
    <source>
        <dbReference type="EMBL" id="KAF2451421.1"/>
    </source>
</evidence>
<reference evidence="2" key="1">
    <citation type="journal article" date="2020" name="Stud. Mycol.">
        <title>101 Dothideomycetes genomes: a test case for predicting lifestyles and emergence of pathogens.</title>
        <authorList>
            <person name="Haridas S."/>
            <person name="Albert R."/>
            <person name="Binder M."/>
            <person name="Bloem J."/>
            <person name="Labutti K."/>
            <person name="Salamov A."/>
            <person name="Andreopoulos B."/>
            <person name="Baker S."/>
            <person name="Barry K."/>
            <person name="Bills G."/>
            <person name="Bluhm B."/>
            <person name="Cannon C."/>
            <person name="Castanera R."/>
            <person name="Culley D."/>
            <person name="Daum C."/>
            <person name="Ezra D."/>
            <person name="Gonzalez J."/>
            <person name="Henrissat B."/>
            <person name="Kuo A."/>
            <person name="Liang C."/>
            <person name="Lipzen A."/>
            <person name="Lutzoni F."/>
            <person name="Magnuson J."/>
            <person name="Mondo S."/>
            <person name="Nolan M."/>
            <person name="Ohm R."/>
            <person name="Pangilinan J."/>
            <person name="Park H.-J."/>
            <person name="Ramirez L."/>
            <person name="Alfaro M."/>
            <person name="Sun H."/>
            <person name="Tritt A."/>
            <person name="Yoshinaga Y."/>
            <person name="Zwiers L.-H."/>
            <person name="Turgeon B."/>
            <person name="Goodwin S."/>
            <person name="Spatafora J."/>
            <person name="Crous P."/>
            <person name="Grigoriev I."/>
        </authorList>
    </citation>
    <scope>NUCLEOTIDE SEQUENCE</scope>
    <source>
        <strain evidence="2">CBS 690.94</strain>
    </source>
</reference>
<keyword evidence="3" id="KW-1185">Reference proteome</keyword>
<gene>
    <name evidence="2" type="ORF">P171DRAFT_515442</name>
</gene>
<accession>A0A9P4PYY2</accession>
<comment type="caution">
    <text evidence="2">The sequence shown here is derived from an EMBL/GenBank/DDBJ whole genome shotgun (WGS) entry which is preliminary data.</text>
</comment>